<organism evidence="1 2">
    <name type="scientific">Flemingia macrophylla</name>
    <dbReference type="NCBI Taxonomy" id="520843"/>
    <lineage>
        <taxon>Eukaryota</taxon>
        <taxon>Viridiplantae</taxon>
        <taxon>Streptophyta</taxon>
        <taxon>Embryophyta</taxon>
        <taxon>Tracheophyta</taxon>
        <taxon>Spermatophyta</taxon>
        <taxon>Magnoliopsida</taxon>
        <taxon>eudicotyledons</taxon>
        <taxon>Gunneridae</taxon>
        <taxon>Pentapetalae</taxon>
        <taxon>rosids</taxon>
        <taxon>fabids</taxon>
        <taxon>Fabales</taxon>
        <taxon>Fabaceae</taxon>
        <taxon>Papilionoideae</taxon>
        <taxon>50 kb inversion clade</taxon>
        <taxon>NPAAA clade</taxon>
        <taxon>indigoferoid/millettioid clade</taxon>
        <taxon>Phaseoleae</taxon>
        <taxon>Flemingia</taxon>
    </lineage>
</organism>
<gene>
    <name evidence="1" type="ORF">Fmac_011182</name>
</gene>
<keyword evidence="2" id="KW-1185">Reference proteome</keyword>
<accession>A0ABD1MM07</accession>
<proteinExistence type="predicted"/>
<evidence type="ECO:0000313" key="2">
    <source>
        <dbReference type="Proteomes" id="UP001603857"/>
    </source>
</evidence>
<dbReference type="EMBL" id="JBGMDY010000004">
    <property type="protein sequence ID" value="KAL2336736.1"/>
    <property type="molecule type" value="Genomic_DNA"/>
</dbReference>
<reference evidence="1 2" key="1">
    <citation type="submission" date="2024-08" db="EMBL/GenBank/DDBJ databases">
        <title>Insights into the chromosomal genome structure of Flemingia macrophylla.</title>
        <authorList>
            <person name="Ding Y."/>
            <person name="Zhao Y."/>
            <person name="Bi W."/>
            <person name="Wu M."/>
            <person name="Zhao G."/>
            <person name="Gong Y."/>
            <person name="Li W."/>
            <person name="Zhang P."/>
        </authorList>
    </citation>
    <scope>NUCLEOTIDE SEQUENCE [LARGE SCALE GENOMIC DNA]</scope>
    <source>
        <strain evidence="1">DYQJB</strain>
        <tissue evidence="1">Leaf</tissue>
    </source>
</reference>
<sequence>MLSQEEKNHSISMTATVNVDQDFFDGLVAHIFDINLIIDNDITFLHNFHHHFDPSLLSFLYYESLGSAIAQLITLRNGH</sequence>
<dbReference type="Proteomes" id="UP001603857">
    <property type="component" value="Unassembled WGS sequence"/>
</dbReference>
<dbReference type="AlphaFoldDB" id="A0ABD1MM07"/>
<name>A0ABD1MM07_9FABA</name>
<evidence type="ECO:0000313" key="1">
    <source>
        <dbReference type="EMBL" id="KAL2336736.1"/>
    </source>
</evidence>
<comment type="caution">
    <text evidence="1">The sequence shown here is derived from an EMBL/GenBank/DDBJ whole genome shotgun (WGS) entry which is preliminary data.</text>
</comment>
<protein>
    <submittedName>
        <fullName evidence="1">Uncharacterized protein</fullName>
    </submittedName>
</protein>